<reference evidence="6 7" key="1">
    <citation type="submission" date="2019-04" db="EMBL/GenBank/DDBJ databases">
        <title>Fungal friends and foes A comparative genomics study of 23 Aspergillus species from section Flavi.</title>
        <authorList>
            <consortium name="DOE Joint Genome Institute"/>
            <person name="Kjaerbolling I."/>
            <person name="Vesth T.C."/>
            <person name="Frisvad J.C."/>
            <person name="Nybo J.L."/>
            <person name="Theobald S."/>
            <person name="Kildgaard S."/>
            <person name="Petersen T.I."/>
            <person name="Kuo A."/>
            <person name="Sato A."/>
            <person name="Lyhne E.K."/>
            <person name="Kogle M.E."/>
            <person name="Wiebenga A."/>
            <person name="Kun R.S."/>
            <person name="Lubbers R.J."/>
            <person name="Makela M.R."/>
            <person name="Barry K."/>
            <person name="Chovatia M."/>
            <person name="Clum A."/>
            <person name="Daum C."/>
            <person name="Haridas S."/>
            <person name="He G."/>
            <person name="LaButti K."/>
            <person name="Lipzen A."/>
            <person name="Mondo S."/>
            <person name="Pangilinan J."/>
            <person name="Riley R."/>
            <person name="Salamov A."/>
            <person name="Simmons B.A."/>
            <person name="Magnuson J.K."/>
            <person name="Henrissat B."/>
            <person name="Mortensen U.H."/>
            <person name="Larsen T.O."/>
            <person name="De vries R.P."/>
            <person name="Grigoriev I.V."/>
            <person name="Machida M."/>
            <person name="Baker S.E."/>
            <person name="Andersen M.R."/>
        </authorList>
    </citation>
    <scope>NUCLEOTIDE SEQUENCE [LARGE SCALE GENOMIC DNA]</scope>
    <source>
        <strain evidence="6 7">CBS 117618</strain>
    </source>
</reference>
<dbReference type="SUPFAM" id="SSF55931">
    <property type="entry name" value="Glutamine synthetase/guanido kinase"/>
    <property type="match status" value="1"/>
</dbReference>
<proteinExistence type="inferred from homology"/>
<evidence type="ECO:0000313" key="6">
    <source>
        <dbReference type="EMBL" id="KAB8206261.1"/>
    </source>
</evidence>
<accession>A0A5N6DMA7</accession>
<dbReference type="PROSITE" id="PS51987">
    <property type="entry name" value="GS_CATALYTIC"/>
    <property type="match status" value="1"/>
</dbReference>
<sequence length="59" mass="6780">MNFFLFPERPLEAVDRLTITRQTIMRVAREHDLHTTFHSRSVPGTAGNGAHVHLLRRGD</sequence>
<evidence type="ECO:0000313" key="7">
    <source>
        <dbReference type="Proteomes" id="UP000326532"/>
    </source>
</evidence>
<dbReference type="Pfam" id="PF00120">
    <property type="entry name" value="Gln-synt_C"/>
    <property type="match status" value="1"/>
</dbReference>
<dbReference type="GO" id="GO:0004356">
    <property type="term" value="F:glutamine synthetase activity"/>
    <property type="evidence" value="ECO:0007669"/>
    <property type="project" value="InterPro"/>
</dbReference>
<dbReference type="Proteomes" id="UP000326532">
    <property type="component" value="Unassembled WGS sequence"/>
</dbReference>
<feature type="region of interest" description="Disordered" evidence="4">
    <location>
        <begin position="38"/>
        <end position="59"/>
    </location>
</feature>
<dbReference type="InterPro" id="IPR008146">
    <property type="entry name" value="Gln_synth_cat_dom"/>
</dbReference>
<dbReference type="PANTHER" id="PTHR43785">
    <property type="entry name" value="GAMMA-GLUTAMYLPUTRESCINE SYNTHETASE"/>
    <property type="match status" value="1"/>
</dbReference>
<evidence type="ECO:0000256" key="4">
    <source>
        <dbReference type="SAM" id="MobiDB-lite"/>
    </source>
</evidence>
<feature type="domain" description="GS catalytic" evidence="5">
    <location>
        <begin position="1"/>
        <end position="59"/>
    </location>
</feature>
<dbReference type="VEuPathDB" id="FungiDB:BDV34DRAFT_194085"/>
<comment type="similarity">
    <text evidence="2 3">Belongs to the glutamine synthetase family.</text>
</comment>
<dbReference type="AlphaFoldDB" id="A0A5N6DMA7"/>
<keyword evidence="1" id="KW-0436">Ligase</keyword>
<evidence type="ECO:0000256" key="1">
    <source>
        <dbReference type="ARBA" id="ARBA00022598"/>
    </source>
</evidence>
<organism evidence="6 7">
    <name type="scientific">Aspergillus parasiticus</name>
    <dbReference type="NCBI Taxonomy" id="5067"/>
    <lineage>
        <taxon>Eukaryota</taxon>
        <taxon>Fungi</taxon>
        <taxon>Dikarya</taxon>
        <taxon>Ascomycota</taxon>
        <taxon>Pezizomycotina</taxon>
        <taxon>Eurotiomycetes</taxon>
        <taxon>Eurotiomycetidae</taxon>
        <taxon>Eurotiales</taxon>
        <taxon>Aspergillaceae</taxon>
        <taxon>Aspergillus</taxon>
        <taxon>Aspergillus subgen. Circumdati</taxon>
    </lineage>
</organism>
<evidence type="ECO:0000256" key="3">
    <source>
        <dbReference type="RuleBase" id="RU000384"/>
    </source>
</evidence>
<dbReference type="InterPro" id="IPR014746">
    <property type="entry name" value="Gln_synth/guanido_kin_cat_dom"/>
</dbReference>
<dbReference type="EMBL" id="ML734964">
    <property type="protein sequence ID" value="KAB8206261.1"/>
    <property type="molecule type" value="Genomic_DNA"/>
</dbReference>
<dbReference type="Gene3D" id="3.30.590.10">
    <property type="entry name" value="Glutamine synthetase/guanido kinase, catalytic domain"/>
    <property type="match status" value="1"/>
</dbReference>
<keyword evidence="7" id="KW-1185">Reference proteome</keyword>
<protein>
    <recommendedName>
        <fullName evidence="5">GS catalytic domain-containing protein</fullName>
    </recommendedName>
</protein>
<evidence type="ECO:0000259" key="5">
    <source>
        <dbReference type="PROSITE" id="PS51987"/>
    </source>
</evidence>
<dbReference type="PANTHER" id="PTHR43785:SF2">
    <property type="entry name" value="TYPE-1 GLUTAMINE SYNTHETASE 1"/>
    <property type="match status" value="1"/>
</dbReference>
<gene>
    <name evidence="6" type="ORF">BDV34DRAFT_194085</name>
</gene>
<evidence type="ECO:0000256" key="2">
    <source>
        <dbReference type="PROSITE-ProRule" id="PRU01331"/>
    </source>
</evidence>
<name>A0A5N6DMA7_ASPPA</name>
<feature type="non-terminal residue" evidence="6">
    <location>
        <position position="59"/>
    </location>
</feature>